<evidence type="ECO:0000256" key="2">
    <source>
        <dbReference type="ARBA" id="ARBA00022642"/>
    </source>
</evidence>
<dbReference type="AlphaFoldDB" id="A0A379WVP8"/>
<evidence type="ECO:0000256" key="7">
    <source>
        <dbReference type="ARBA" id="ARBA00043224"/>
    </source>
</evidence>
<dbReference type="SUPFAM" id="SSF52499">
    <property type="entry name" value="Isochorismatase-like hydrolases"/>
    <property type="match status" value="1"/>
</dbReference>
<gene>
    <name evidence="10" type="primary">pncA</name>
    <name evidence="10" type="ORF">NCTC8261_04210</name>
</gene>
<name>A0A379WVP8_SALET</name>
<evidence type="ECO:0000313" key="11">
    <source>
        <dbReference type="Proteomes" id="UP000254712"/>
    </source>
</evidence>
<dbReference type="CDD" id="cd01011">
    <property type="entry name" value="nicotinamidase"/>
    <property type="match status" value="1"/>
</dbReference>
<evidence type="ECO:0000256" key="8">
    <source>
        <dbReference type="ARBA" id="ARBA00072277"/>
    </source>
</evidence>
<comment type="similarity">
    <text evidence="1">Belongs to the isochorismatase family.</text>
</comment>
<keyword evidence="4 10" id="KW-0378">Hydrolase</keyword>
<dbReference type="InterPro" id="IPR036380">
    <property type="entry name" value="Isochorismatase-like_sf"/>
</dbReference>
<evidence type="ECO:0000259" key="9">
    <source>
        <dbReference type="Pfam" id="PF00857"/>
    </source>
</evidence>
<comment type="pathway">
    <text evidence="5">Cofactor biosynthesis; nicotinate biosynthesis; nicotinate from nicotinamide: step 1/1.</text>
</comment>
<evidence type="ECO:0000256" key="6">
    <source>
        <dbReference type="ARBA" id="ARBA00039017"/>
    </source>
</evidence>
<protein>
    <recommendedName>
        <fullName evidence="8">Nicotinamidase</fullName>
        <ecNumber evidence="6">3.5.1.19</ecNumber>
    </recommendedName>
    <alternativeName>
        <fullName evidence="7">Nicotinamide deamidase</fullName>
    </alternativeName>
</protein>
<keyword evidence="2" id="KW-0662">Pyridine nucleotide biosynthesis</keyword>
<dbReference type="Proteomes" id="UP000254712">
    <property type="component" value="Unassembled WGS sequence"/>
</dbReference>
<evidence type="ECO:0000256" key="4">
    <source>
        <dbReference type="ARBA" id="ARBA00022801"/>
    </source>
</evidence>
<dbReference type="Gene3D" id="3.40.50.850">
    <property type="entry name" value="Isochorismatase-like"/>
    <property type="match status" value="1"/>
</dbReference>
<dbReference type="EC" id="3.5.1.19" evidence="6"/>
<dbReference type="NCBIfam" id="NF008623">
    <property type="entry name" value="PRK11609.1"/>
    <property type="match status" value="1"/>
</dbReference>
<dbReference type="GO" id="GO:0046872">
    <property type="term" value="F:metal ion binding"/>
    <property type="evidence" value="ECO:0007669"/>
    <property type="project" value="UniProtKB-KW"/>
</dbReference>
<dbReference type="GO" id="GO:0019363">
    <property type="term" value="P:pyridine nucleotide biosynthetic process"/>
    <property type="evidence" value="ECO:0007669"/>
    <property type="project" value="UniProtKB-KW"/>
</dbReference>
<evidence type="ECO:0000313" key="10">
    <source>
        <dbReference type="EMBL" id="SUH37904.1"/>
    </source>
</evidence>
<accession>A0A379WVP8</accession>
<dbReference type="FunFam" id="3.40.50.850:FF:000006">
    <property type="entry name" value="Bifunctional pyrazinamidase/nicotinamidase"/>
    <property type="match status" value="1"/>
</dbReference>
<feature type="domain" description="Isochorismatase-like" evidence="9">
    <location>
        <begin position="5"/>
        <end position="206"/>
    </location>
</feature>
<evidence type="ECO:0000256" key="5">
    <source>
        <dbReference type="ARBA" id="ARBA00037900"/>
    </source>
</evidence>
<dbReference type="EMBL" id="UGXT01000002">
    <property type="protein sequence ID" value="SUH37904.1"/>
    <property type="molecule type" value="Genomic_DNA"/>
</dbReference>
<dbReference type="PANTHER" id="PTHR11080:SF2">
    <property type="entry name" value="LD05707P"/>
    <property type="match status" value="1"/>
</dbReference>
<dbReference type="PANTHER" id="PTHR11080">
    <property type="entry name" value="PYRAZINAMIDASE/NICOTINAMIDASE"/>
    <property type="match status" value="1"/>
</dbReference>
<reference evidence="10 11" key="1">
    <citation type="submission" date="2018-06" db="EMBL/GenBank/DDBJ databases">
        <authorList>
            <consortium name="Pathogen Informatics"/>
            <person name="Doyle S."/>
        </authorList>
    </citation>
    <scope>NUCLEOTIDE SEQUENCE [LARGE SCALE GENOMIC DNA]</scope>
    <source>
        <strain evidence="10 11">NCTC8261</strain>
    </source>
</reference>
<dbReference type="GO" id="GO:0008936">
    <property type="term" value="F:nicotinamidase activity"/>
    <property type="evidence" value="ECO:0007669"/>
    <property type="project" value="UniProtKB-EC"/>
</dbReference>
<organism evidence="10 11">
    <name type="scientific">Salmonella enterica I</name>
    <dbReference type="NCBI Taxonomy" id="59201"/>
    <lineage>
        <taxon>Bacteria</taxon>
        <taxon>Pseudomonadati</taxon>
        <taxon>Pseudomonadota</taxon>
        <taxon>Gammaproteobacteria</taxon>
        <taxon>Enterobacterales</taxon>
        <taxon>Enterobacteriaceae</taxon>
        <taxon>Salmonella</taxon>
    </lineage>
</organism>
<sequence length="237" mass="25985">MTNRALLLVDLQNDFCAGGALAVAEGDSTIDIANALIDWCQPRQIPVLASQDWHPAQHGSFASQHQAEPYSQGKLDGLPQTLWPDHCVQHTDGAALHPLLNQHAIDACIYKGENPLIDSYSAFFDNEHRQKTTLDTWLREHDVTELIVMGLATDYCVKFTVLDALELGYAVNVITDGCRGVNIHPQDSAHAFMEMAAAGATLYTLADWEETPGPGCRQVAEQVSYPVNTSRNDETIA</sequence>
<dbReference type="InterPro" id="IPR052347">
    <property type="entry name" value="Isochorismatase_Nicotinamidase"/>
</dbReference>
<evidence type="ECO:0000256" key="1">
    <source>
        <dbReference type="ARBA" id="ARBA00006336"/>
    </source>
</evidence>
<dbReference type="InterPro" id="IPR000868">
    <property type="entry name" value="Isochorismatase-like_dom"/>
</dbReference>
<evidence type="ECO:0000256" key="3">
    <source>
        <dbReference type="ARBA" id="ARBA00022723"/>
    </source>
</evidence>
<proteinExistence type="inferred from homology"/>
<dbReference type="Pfam" id="PF00857">
    <property type="entry name" value="Isochorismatase"/>
    <property type="match status" value="1"/>
</dbReference>
<keyword evidence="3" id="KW-0479">Metal-binding</keyword>